<dbReference type="EMBL" id="HG994358">
    <property type="protein sequence ID" value="CAF2283317.1"/>
    <property type="molecule type" value="Genomic_DNA"/>
</dbReference>
<evidence type="ECO:0000256" key="1">
    <source>
        <dbReference type="SAM" id="MobiDB-lite"/>
    </source>
</evidence>
<dbReference type="PANTHER" id="PTHR37721:SF1">
    <property type="entry name" value="OS05G0464200 PROTEIN"/>
    <property type="match status" value="1"/>
</dbReference>
<proteinExistence type="predicted"/>
<name>A0A817B193_BRANA</name>
<feature type="region of interest" description="Disordered" evidence="1">
    <location>
        <begin position="56"/>
        <end position="87"/>
    </location>
</feature>
<feature type="compositionally biased region" description="Polar residues" evidence="1">
    <location>
        <begin position="66"/>
        <end position="87"/>
    </location>
</feature>
<protein>
    <submittedName>
        <fullName evidence="2">(rape) hypothetical protein</fullName>
    </submittedName>
</protein>
<feature type="compositionally biased region" description="Polar residues" evidence="1">
    <location>
        <begin position="1"/>
        <end position="21"/>
    </location>
</feature>
<dbReference type="Proteomes" id="UP001295469">
    <property type="component" value="Chromosome A04"/>
</dbReference>
<evidence type="ECO:0000313" key="2">
    <source>
        <dbReference type="EMBL" id="CAF2283317.1"/>
    </source>
</evidence>
<accession>A0A817B193</accession>
<dbReference type="AlphaFoldDB" id="A0A817B193"/>
<feature type="region of interest" description="Disordered" evidence="1">
    <location>
        <begin position="1"/>
        <end position="28"/>
    </location>
</feature>
<dbReference type="PANTHER" id="PTHR37721">
    <property type="entry name" value="OS05G0464200 PROTEIN"/>
    <property type="match status" value="1"/>
</dbReference>
<sequence length="87" mass="9075">MFYSLQRNSSMESPASKSSTVKKVEFPPRRGRVKREIFGVLASSIVSAAVRAGGVFGKNAEGDGGVSSSATATPPSGYTSDQNTETT</sequence>
<dbReference type="OrthoDB" id="1060990at2759"/>
<reference evidence="2" key="1">
    <citation type="submission" date="2021-01" db="EMBL/GenBank/DDBJ databases">
        <authorList>
            <consortium name="Genoscope - CEA"/>
            <person name="William W."/>
        </authorList>
    </citation>
    <scope>NUCLEOTIDE SEQUENCE</scope>
</reference>
<organism evidence="2">
    <name type="scientific">Brassica napus</name>
    <name type="common">Rape</name>
    <dbReference type="NCBI Taxonomy" id="3708"/>
    <lineage>
        <taxon>Eukaryota</taxon>
        <taxon>Viridiplantae</taxon>
        <taxon>Streptophyta</taxon>
        <taxon>Embryophyta</taxon>
        <taxon>Tracheophyta</taxon>
        <taxon>Spermatophyta</taxon>
        <taxon>Magnoliopsida</taxon>
        <taxon>eudicotyledons</taxon>
        <taxon>Gunneridae</taxon>
        <taxon>Pentapetalae</taxon>
        <taxon>rosids</taxon>
        <taxon>malvids</taxon>
        <taxon>Brassicales</taxon>
        <taxon>Brassicaceae</taxon>
        <taxon>Brassiceae</taxon>
        <taxon>Brassica</taxon>
    </lineage>
</organism>
<gene>
    <name evidence="2" type="ORF">DARMORV10_A04P21660.1</name>
</gene>